<proteinExistence type="predicted"/>
<dbReference type="InterPro" id="IPR046449">
    <property type="entry name" value="DEGP_PDZ_sf"/>
</dbReference>
<keyword evidence="2" id="KW-0378">Hydrolase</keyword>
<dbReference type="PANTHER" id="PTHR45980">
    <property type="match status" value="1"/>
</dbReference>
<protein>
    <recommendedName>
        <fullName evidence="4">Protease Do-like PDZ domain-containing protein</fullName>
    </recommendedName>
</protein>
<evidence type="ECO:0000313" key="5">
    <source>
        <dbReference type="EMBL" id="GAA0184179.1"/>
    </source>
</evidence>
<dbReference type="EMBL" id="BAABME010011706">
    <property type="protein sequence ID" value="GAA0184179.1"/>
    <property type="molecule type" value="Genomic_DNA"/>
</dbReference>
<keyword evidence="3" id="KW-0720">Serine protease</keyword>
<evidence type="ECO:0000256" key="3">
    <source>
        <dbReference type="ARBA" id="ARBA00022825"/>
    </source>
</evidence>
<feature type="domain" description="Protease Do-like PDZ" evidence="4">
    <location>
        <begin position="32"/>
        <end position="89"/>
    </location>
</feature>
<dbReference type="InterPro" id="IPR041517">
    <property type="entry name" value="DEGP_PDZ"/>
</dbReference>
<reference evidence="5 6" key="1">
    <citation type="submission" date="2024-01" db="EMBL/GenBank/DDBJ databases">
        <title>The complete chloroplast genome sequence of Lithospermum erythrorhizon: insights into the phylogenetic relationship among Boraginaceae species and the maternal lineages of purple gromwells.</title>
        <authorList>
            <person name="Okada T."/>
            <person name="Watanabe K."/>
        </authorList>
    </citation>
    <scope>NUCLEOTIDE SEQUENCE [LARGE SCALE GENOMIC DNA]</scope>
</reference>
<dbReference type="AlphaFoldDB" id="A0AAV3RRT6"/>
<dbReference type="Pfam" id="PF17815">
    <property type="entry name" value="PDZ_3"/>
    <property type="match status" value="1"/>
</dbReference>
<accession>A0AAV3RRT6</accession>
<organism evidence="5 6">
    <name type="scientific">Lithospermum erythrorhizon</name>
    <name type="common">Purple gromwell</name>
    <name type="synonym">Lithospermum officinale var. erythrorhizon</name>
    <dbReference type="NCBI Taxonomy" id="34254"/>
    <lineage>
        <taxon>Eukaryota</taxon>
        <taxon>Viridiplantae</taxon>
        <taxon>Streptophyta</taxon>
        <taxon>Embryophyta</taxon>
        <taxon>Tracheophyta</taxon>
        <taxon>Spermatophyta</taxon>
        <taxon>Magnoliopsida</taxon>
        <taxon>eudicotyledons</taxon>
        <taxon>Gunneridae</taxon>
        <taxon>Pentapetalae</taxon>
        <taxon>asterids</taxon>
        <taxon>lamiids</taxon>
        <taxon>Boraginales</taxon>
        <taxon>Boraginaceae</taxon>
        <taxon>Boraginoideae</taxon>
        <taxon>Lithospermeae</taxon>
        <taxon>Lithospermum</taxon>
    </lineage>
</organism>
<evidence type="ECO:0000256" key="2">
    <source>
        <dbReference type="ARBA" id="ARBA00022801"/>
    </source>
</evidence>
<keyword evidence="6" id="KW-1185">Reference proteome</keyword>
<comment type="caution">
    <text evidence="5">The sequence shown here is derived from an EMBL/GenBank/DDBJ whole genome shotgun (WGS) entry which is preliminary data.</text>
</comment>
<evidence type="ECO:0000256" key="1">
    <source>
        <dbReference type="ARBA" id="ARBA00022670"/>
    </source>
</evidence>
<gene>
    <name evidence="5" type="ORF">LIER_31467</name>
</gene>
<keyword evidence="1" id="KW-0645">Protease</keyword>
<dbReference type="PANTHER" id="PTHR45980:SF9">
    <property type="entry name" value="PROTEASE DO-LIKE 10, MITOCHONDRIAL-RELATED"/>
    <property type="match status" value="1"/>
</dbReference>
<name>A0AAV3RRT6_LITER</name>
<sequence length="96" mass="11081">MKKPNETASVKVLRDGEELEFSIKLHPLQPLVPVHQFDKHPSYFIFAGFVFIPLTQQYLDHESSSLLYELALRKIAKKSGQQLVIISQVCIMLCFY</sequence>
<evidence type="ECO:0000313" key="6">
    <source>
        <dbReference type="Proteomes" id="UP001454036"/>
    </source>
</evidence>
<dbReference type="Gene3D" id="3.20.190.20">
    <property type="match status" value="1"/>
</dbReference>
<dbReference type="Proteomes" id="UP001454036">
    <property type="component" value="Unassembled WGS sequence"/>
</dbReference>
<dbReference type="GO" id="GO:0006508">
    <property type="term" value="P:proteolysis"/>
    <property type="evidence" value="ECO:0007669"/>
    <property type="project" value="UniProtKB-KW"/>
</dbReference>
<dbReference type="GO" id="GO:0004252">
    <property type="term" value="F:serine-type endopeptidase activity"/>
    <property type="evidence" value="ECO:0007669"/>
    <property type="project" value="TreeGrafter"/>
</dbReference>
<evidence type="ECO:0000259" key="4">
    <source>
        <dbReference type="Pfam" id="PF17815"/>
    </source>
</evidence>